<organism evidence="5 6">
    <name type="scientific">Aromia moschata</name>
    <dbReference type="NCBI Taxonomy" id="1265417"/>
    <lineage>
        <taxon>Eukaryota</taxon>
        <taxon>Metazoa</taxon>
        <taxon>Ecdysozoa</taxon>
        <taxon>Arthropoda</taxon>
        <taxon>Hexapoda</taxon>
        <taxon>Insecta</taxon>
        <taxon>Pterygota</taxon>
        <taxon>Neoptera</taxon>
        <taxon>Endopterygota</taxon>
        <taxon>Coleoptera</taxon>
        <taxon>Polyphaga</taxon>
        <taxon>Cucujiformia</taxon>
        <taxon>Chrysomeloidea</taxon>
        <taxon>Cerambycidae</taxon>
        <taxon>Cerambycinae</taxon>
        <taxon>Callichromatini</taxon>
        <taxon>Aromia</taxon>
    </lineage>
</organism>
<dbReference type="InterPro" id="IPR011022">
    <property type="entry name" value="Arrestin_C-like"/>
</dbReference>
<gene>
    <name evidence="5" type="ORF">NQ318_019090</name>
</gene>
<keyword evidence="2" id="KW-0716">Sensory transduction</keyword>
<dbReference type="InterPro" id="IPR011021">
    <property type="entry name" value="Arrestin-like_N"/>
</dbReference>
<comment type="caution">
    <text evidence="5">The sequence shown here is derived from an EMBL/GenBank/DDBJ whole genome shotgun (WGS) entry which is preliminary data.</text>
</comment>
<evidence type="ECO:0000256" key="1">
    <source>
        <dbReference type="ARBA" id="ARBA00005298"/>
    </source>
</evidence>
<evidence type="ECO:0000256" key="3">
    <source>
        <dbReference type="SAM" id="MobiDB-lite"/>
    </source>
</evidence>
<evidence type="ECO:0000259" key="4">
    <source>
        <dbReference type="SMART" id="SM01017"/>
    </source>
</evidence>
<evidence type="ECO:0000313" key="5">
    <source>
        <dbReference type="EMBL" id="KAJ8947009.1"/>
    </source>
</evidence>
<dbReference type="AlphaFoldDB" id="A0AAV8Y6D4"/>
<dbReference type="Gene3D" id="2.60.40.640">
    <property type="match status" value="2"/>
</dbReference>
<dbReference type="GO" id="GO:0015031">
    <property type="term" value="P:protein transport"/>
    <property type="evidence" value="ECO:0007669"/>
    <property type="project" value="TreeGrafter"/>
</dbReference>
<dbReference type="InterPro" id="IPR014752">
    <property type="entry name" value="Arrestin-like_C"/>
</dbReference>
<dbReference type="Pfam" id="PF02752">
    <property type="entry name" value="Arrestin_C"/>
    <property type="match status" value="1"/>
</dbReference>
<dbReference type="Proteomes" id="UP001162162">
    <property type="component" value="Unassembled WGS sequence"/>
</dbReference>
<name>A0AAV8Y6D4_9CUCU</name>
<dbReference type="GO" id="GO:0005737">
    <property type="term" value="C:cytoplasm"/>
    <property type="evidence" value="ECO:0007669"/>
    <property type="project" value="TreeGrafter"/>
</dbReference>
<dbReference type="InterPro" id="IPR050357">
    <property type="entry name" value="Arrestin_domain-protein"/>
</dbReference>
<dbReference type="Pfam" id="PF00339">
    <property type="entry name" value="Arrestin_N"/>
    <property type="match status" value="1"/>
</dbReference>
<dbReference type="PANTHER" id="PTHR11188:SF176">
    <property type="entry name" value="ARRESTIN DOMAIN-CONTAINING PROTEIN 1"/>
    <property type="match status" value="1"/>
</dbReference>
<feature type="compositionally biased region" description="Pro residues" evidence="3">
    <location>
        <begin position="296"/>
        <end position="305"/>
    </location>
</feature>
<accession>A0AAV8Y6D4</accession>
<protein>
    <recommendedName>
        <fullName evidence="4">Arrestin C-terminal-like domain-containing protein</fullName>
    </recommendedName>
</protein>
<sequence length="338" mass="37162">MGTESYYDSEDHEHKSRDTLFRGDNDAFVTEFMLYGNQSGTTSLSMGQHIYPFTINLPNNLPGTFNCEYGSISYKLVAFVDRPMAFDYEDQVIFVVMAPIDLNLLQIPQLLEPTSYSSEKTVCCWCCAQGPISLDVELPRRTLVPGETVNVTARLSNMSNTNVDGVHFELKQNITCLADDPNKAEKDYHNTLVDLNDVGLGAHGEHTYTFNVLLPANIPLPNFSLCKLFKVEYIYKVEAKLPSMHNDLEVSMYPEIGHIQINQGPGHPGGFVTPTGGYAPYPGVPAPSPTRGGVPVYPPLGPSAPPSDVRSKSQEASGEPFNPQSEPPPPAYESLNLN</sequence>
<evidence type="ECO:0000313" key="6">
    <source>
        <dbReference type="Proteomes" id="UP001162162"/>
    </source>
</evidence>
<comment type="similarity">
    <text evidence="1">Belongs to the arrestin family.</text>
</comment>
<keyword evidence="6" id="KW-1185">Reference proteome</keyword>
<dbReference type="SMART" id="SM01017">
    <property type="entry name" value="Arrestin_C"/>
    <property type="match status" value="1"/>
</dbReference>
<evidence type="ECO:0000256" key="2">
    <source>
        <dbReference type="ARBA" id="ARBA00022606"/>
    </source>
</evidence>
<feature type="region of interest" description="Disordered" evidence="3">
    <location>
        <begin position="282"/>
        <end position="338"/>
    </location>
</feature>
<feature type="domain" description="Arrestin C-terminal-like" evidence="4">
    <location>
        <begin position="128"/>
        <end position="261"/>
    </location>
</feature>
<dbReference type="SUPFAM" id="SSF81296">
    <property type="entry name" value="E set domains"/>
    <property type="match status" value="2"/>
</dbReference>
<dbReference type="InterPro" id="IPR014756">
    <property type="entry name" value="Ig_E-set"/>
</dbReference>
<proteinExistence type="inferred from homology"/>
<reference evidence="5" key="1">
    <citation type="journal article" date="2023" name="Insect Mol. Biol.">
        <title>Genome sequencing provides insights into the evolution of gene families encoding plant cell wall-degrading enzymes in longhorned beetles.</title>
        <authorList>
            <person name="Shin N.R."/>
            <person name="Okamura Y."/>
            <person name="Kirsch R."/>
            <person name="Pauchet Y."/>
        </authorList>
    </citation>
    <scope>NUCLEOTIDE SEQUENCE</scope>
    <source>
        <strain evidence="5">AMC_N1</strain>
    </source>
</reference>
<dbReference type="PANTHER" id="PTHR11188">
    <property type="entry name" value="ARRESTIN DOMAIN CONTAINING PROTEIN"/>
    <property type="match status" value="1"/>
</dbReference>
<dbReference type="EMBL" id="JAPWTK010000171">
    <property type="protein sequence ID" value="KAJ8947009.1"/>
    <property type="molecule type" value="Genomic_DNA"/>
</dbReference>